<keyword evidence="1" id="KW-0808">Transferase</keyword>
<evidence type="ECO:0000256" key="1">
    <source>
        <dbReference type="ARBA" id="ARBA00022679"/>
    </source>
</evidence>
<sequence length="322" mass="36284">MLRDRLVCGVNDSTLQRRLLSEKDLRFKNVYDICLAHETASRGLTVLKESNTMLGEGRGETLRHVRADKTDKGKPNYTARAYDTRSSSSCQWKCFRCEGQHSADGCSFADTTCRFCNKKGHIEKACFAKKRQMNRRQVHNQSTENDTWCHSSSDTGDYDLSLSNLKISRVSEKYMVTVRINKQPIKMEVDSGAATAVISEKTFRDNFKDNMPEIKESAAVLKDYQNGVIPTFDRSYREGDVIAVDVAPMAGIDGDAPANVPRYAVHLWSDLDDGFLPMVRQTVGNRVAAAGDRFRKAVVQAFGHVFEFATETKERGRRDLTI</sequence>
<dbReference type="SUPFAM" id="SSF50630">
    <property type="entry name" value="Acid proteases"/>
    <property type="match status" value="1"/>
</dbReference>
<evidence type="ECO:0000256" key="3">
    <source>
        <dbReference type="ARBA" id="ARBA00022722"/>
    </source>
</evidence>
<dbReference type="OrthoDB" id="6755587at2759"/>
<reference evidence="5" key="1">
    <citation type="submission" date="2022-01" db="EMBL/GenBank/DDBJ databases">
        <authorList>
            <person name="King R."/>
        </authorList>
    </citation>
    <scope>NUCLEOTIDE SEQUENCE</scope>
</reference>
<evidence type="ECO:0008006" key="7">
    <source>
        <dbReference type="Google" id="ProtNLM"/>
    </source>
</evidence>
<keyword evidence="4" id="KW-0255">Endonuclease</keyword>
<reference evidence="5" key="2">
    <citation type="submission" date="2022-10" db="EMBL/GenBank/DDBJ databases">
        <authorList>
            <consortium name="ENA_rothamsted_submissions"/>
            <consortium name="culmorum"/>
            <person name="King R."/>
        </authorList>
    </citation>
    <scope>NUCLEOTIDE SEQUENCE</scope>
</reference>
<organism evidence="5 6">
    <name type="scientific">Phaedon cochleariae</name>
    <name type="common">Mustard beetle</name>
    <dbReference type="NCBI Taxonomy" id="80249"/>
    <lineage>
        <taxon>Eukaryota</taxon>
        <taxon>Metazoa</taxon>
        <taxon>Ecdysozoa</taxon>
        <taxon>Arthropoda</taxon>
        <taxon>Hexapoda</taxon>
        <taxon>Insecta</taxon>
        <taxon>Pterygota</taxon>
        <taxon>Neoptera</taxon>
        <taxon>Endopterygota</taxon>
        <taxon>Coleoptera</taxon>
        <taxon>Polyphaga</taxon>
        <taxon>Cucujiformia</taxon>
        <taxon>Chrysomeloidea</taxon>
        <taxon>Chrysomelidae</taxon>
        <taxon>Chrysomelinae</taxon>
        <taxon>Chrysomelini</taxon>
        <taxon>Phaedon</taxon>
    </lineage>
</organism>
<dbReference type="Gene3D" id="2.40.70.10">
    <property type="entry name" value="Acid Proteases"/>
    <property type="match status" value="1"/>
</dbReference>
<gene>
    <name evidence="5" type="ORF">PHAECO_LOCUS10193</name>
</gene>
<keyword evidence="2" id="KW-0548">Nucleotidyltransferase</keyword>
<dbReference type="EMBL" id="OU896712">
    <property type="protein sequence ID" value="CAG9822629.1"/>
    <property type="molecule type" value="Genomic_DNA"/>
</dbReference>
<evidence type="ECO:0000313" key="5">
    <source>
        <dbReference type="EMBL" id="CAG9822629.1"/>
    </source>
</evidence>
<dbReference type="GO" id="GO:0004519">
    <property type="term" value="F:endonuclease activity"/>
    <property type="evidence" value="ECO:0007669"/>
    <property type="project" value="UniProtKB-KW"/>
</dbReference>
<dbReference type="InterPro" id="IPR021109">
    <property type="entry name" value="Peptidase_aspartic_dom_sf"/>
</dbReference>
<proteinExistence type="predicted"/>
<protein>
    <recommendedName>
        <fullName evidence="7">Peptidase A2 domain-containing protein</fullName>
    </recommendedName>
</protein>
<dbReference type="AlphaFoldDB" id="A0A9N9SJP6"/>
<evidence type="ECO:0000256" key="4">
    <source>
        <dbReference type="ARBA" id="ARBA00022759"/>
    </source>
</evidence>
<keyword evidence="4" id="KW-0378">Hydrolase</keyword>
<keyword evidence="3" id="KW-0540">Nuclease</keyword>
<dbReference type="PANTHER" id="PTHR37984">
    <property type="entry name" value="PROTEIN CBG26694"/>
    <property type="match status" value="1"/>
</dbReference>
<dbReference type="Proteomes" id="UP001153737">
    <property type="component" value="Chromosome 6"/>
</dbReference>
<accession>A0A9N9SJP6</accession>
<keyword evidence="6" id="KW-1185">Reference proteome</keyword>
<name>A0A9N9SJP6_PHACE</name>
<dbReference type="InterPro" id="IPR050951">
    <property type="entry name" value="Retrovirus_Pol_polyprotein"/>
</dbReference>
<dbReference type="GO" id="GO:0016779">
    <property type="term" value="F:nucleotidyltransferase activity"/>
    <property type="evidence" value="ECO:0007669"/>
    <property type="project" value="UniProtKB-KW"/>
</dbReference>
<evidence type="ECO:0000313" key="6">
    <source>
        <dbReference type="Proteomes" id="UP001153737"/>
    </source>
</evidence>
<evidence type="ECO:0000256" key="2">
    <source>
        <dbReference type="ARBA" id="ARBA00022695"/>
    </source>
</evidence>
<dbReference type="PANTHER" id="PTHR37984:SF5">
    <property type="entry name" value="PROTEIN NYNRIN-LIKE"/>
    <property type="match status" value="1"/>
</dbReference>